<reference evidence="2 3" key="1">
    <citation type="submission" date="2019-07" db="EMBL/GenBank/DDBJ databases">
        <title>Whole genome shotgun sequence of Knoellia locipacati NBRC 109775.</title>
        <authorList>
            <person name="Hosoyama A."/>
            <person name="Uohara A."/>
            <person name="Ohji S."/>
            <person name="Ichikawa N."/>
        </authorList>
    </citation>
    <scope>NUCLEOTIDE SEQUENCE [LARGE SCALE GENOMIC DNA]</scope>
    <source>
        <strain evidence="2 3">NBRC 109775</strain>
    </source>
</reference>
<dbReference type="Proteomes" id="UP000321793">
    <property type="component" value="Unassembled WGS sequence"/>
</dbReference>
<evidence type="ECO:0008006" key="4">
    <source>
        <dbReference type="Google" id="ProtNLM"/>
    </source>
</evidence>
<dbReference type="Pfam" id="PF08892">
    <property type="entry name" value="YqcI_YcgG"/>
    <property type="match status" value="1"/>
</dbReference>
<dbReference type="RefSeq" id="WP_147062896.1">
    <property type="nucleotide sequence ID" value="NZ_BAABDN010000001.1"/>
</dbReference>
<protein>
    <recommendedName>
        <fullName evidence="4">YqcI/YcgG family protein</fullName>
    </recommendedName>
</protein>
<accession>A0A512SYV0</accession>
<evidence type="ECO:0000313" key="2">
    <source>
        <dbReference type="EMBL" id="GEQ13085.1"/>
    </source>
</evidence>
<sequence>MSTTLTPASTAAPTPAPEPTVDAVHDHLAQWVLDPEYPCLGARAVFNRDRATVVTTGRLGSASSSLDVYQALRDFGDDANPDEGFTSLVAAFGGQAPATERAFEDRLWTTLQHLHDFDDTPWNPEVSSDPADVDFSFSIGGVAYFVVGLHPQASRDARRTPWPVLVFNLHSQFEELKASGRYEHMRDLIRSRDFDLQGSVNPMVADHGEQSEALQYSGRKVDSSWQAPLDREGMAP</sequence>
<comment type="caution">
    <text evidence="2">The sequence shown here is derived from an EMBL/GenBank/DDBJ whole genome shotgun (WGS) entry which is preliminary data.</text>
</comment>
<dbReference type="NCBIfam" id="NF041366">
    <property type="entry name" value="GntA_guanitoxin"/>
    <property type="match status" value="1"/>
</dbReference>
<dbReference type="OrthoDB" id="283514at2"/>
<proteinExistence type="predicted"/>
<dbReference type="PANTHER" id="PTHR40045">
    <property type="entry name" value="YCGG FAMILY PROTEIN"/>
    <property type="match status" value="1"/>
</dbReference>
<evidence type="ECO:0000256" key="1">
    <source>
        <dbReference type="SAM" id="MobiDB-lite"/>
    </source>
</evidence>
<organism evidence="2 3">
    <name type="scientific">Knoellia locipacati</name>
    <dbReference type="NCBI Taxonomy" id="882824"/>
    <lineage>
        <taxon>Bacteria</taxon>
        <taxon>Bacillati</taxon>
        <taxon>Actinomycetota</taxon>
        <taxon>Actinomycetes</taxon>
        <taxon>Micrococcales</taxon>
        <taxon>Intrasporangiaceae</taxon>
        <taxon>Knoellia</taxon>
    </lineage>
</organism>
<dbReference type="AlphaFoldDB" id="A0A512SYV0"/>
<keyword evidence="3" id="KW-1185">Reference proteome</keyword>
<evidence type="ECO:0000313" key="3">
    <source>
        <dbReference type="Proteomes" id="UP000321793"/>
    </source>
</evidence>
<name>A0A512SYV0_9MICO</name>
<feature type="region of interest" description="Disordered" evidence="1">
    <location>
        <begin position="215"/>
        <end position="236"/>
    </location>
</feature>
<dbReference type="EMBL" id="BKBA01000003">
    <property type="protein sequence ID" value="GEQ13085.1"/>
    <property type="molecule type" value="Genomic_DNA"/>
</dbReference>
<dbReference type="InterPro" id="IPR014988">
    <property type="entry name" value="Uncharacterised_YqcI/YcgG"/>
</dbReference>
<dbReference type="PANTHER" id="PTHR40045:SF1">
    <property type="entry name" value="YQCI_YCGG FAMILY PROTEIN"/>
    <property type="match status" value="1"/>
</dbReference>
<gene>
    <name evidence="2" type="ORF">KLO01_11320</name>
</gene>